<dbReference type="GO" id="GO:0016567">
    <property type="term" value="P:protein ubiquitination"/>
    <property type="evidence" value="ECO:0007669"/>
    <property type="project" value="UniProtKB-UniRule"/>
</dbReference>
<protein>
    <recommendedName>
        <fullName evidence="10">E3 ubiquitin-protein ligase</fullName>
        <ecNumber evidence="10">2.3.2.27</ecNumber>
    </recommendedName>
</protein>
<feature type="compositionally biased region" description="Low complexity" evidence="11">
    <location>
        <begin position="1509"/>
        <end position="1521"/>
    </location>
</feature>
<dbReference type="FunFam" id="2.10.110.30:FF:000002">
    <property type="entry name" value="Putative e3 ubiquitin-protein ligase ubr3"/>
    <property type="match status" value="1"/>
</dbReference>
<dbReference type="Gene3D" id="2.10.110.30">
    <property type="match status" value="1"/>
</dbReference>
<feature type="compositionally biased region" description="Polar residues" evidence="11">
    <location>
        <begin position="1072"/>
        <end position="1081"/>
    </location>
</feature>
<proteinExistence type="inferred from homology"/>
<evidence type="ECO:0000259" key="12">
    <source>
        <dbReference type="PROSITE" id="PS51157"/>
    </source>
</evidence>
<dbReference type="CDD" id="cd19673">
    <property type="entry name" value="UBR-box_UBR3"/>
    <property type="match status" value="1"/>
</dbReference>
<evidence type="ECO:0000256" key="7">
    <source>
        <dbReference type="ARBA" id="ARBA00022833"/>
    </source>
</evidence>
<dbReference type="GO" id="GO:0005737">
    <property type="term" value="C:cytoplasm"/>
    <property type="evidence" value="ECO:0007669"/>
    <property type="project" value="TreeGrafter"/>
</dbReference>
<feature type="compositionally biased region" description="Low complexity" evidence="11">
    <location>
        <begin position="1090"/>
        <end position="1102"/>
    </location>
</feature>
<feature type="region of interest" description="Disordered" evidence="11">
    <location>
        <begin position="890"/>
        <end position="923"/>
    </location>
</feature>
<evidence type="ECO:0000256" key="11">
    <source>
        <dbReference type="SAM" id="MobiDB-lite"/>
    </source>
</evidence>
<evidence type="ECO:0000313" key="13">
    <source>
        <dbReference type="EMBL" id="KAE9525111.1"/>
    </source>
</evidence>
<evidence type="ECO:0000256" key="6">
    <source>
        <dbReference type="ARBA" id="ARBA00022786"/>
    </source>
</evidence>
<feature type="compositionally biased region" description="Low complexity" evidence="11">
    <location>
        <begin position="1289"/>
        <end position="1309"/>
    </location>
</feature>
<dbReference type="Proteomes" id="UP000475862">
    <property type="component" value="Unassembled WGS sequence"/>
</dbReference>
<feature type="compositionally biased region" description="Acidic residues" evidence="11">
    <location>
        <begin position="376"/>
        <end position="393"/>
    </location>
</feature>
<dbReference type="GO" id="GO:0000151">
    <property type="term" value="C:ubiquitin ligase complex"/>
    <property type="evidence" value="ECO:0007669"/>
    <property type="project" value="TreeGrafter"/>
</dbReference>
<feature type="region of interest" description="Disordered" evidence="11">
    <location>
        <begin position="2191"/>
        <end position="2213"/>
    </location>
</feature>
<dbReference type="GO" id="GO:0061630">
    <property type="term" value="F:ubiquitin protein ligase activity"/>
    <property type="evidence" value="ECO:0007669"/>
    <property type="project" value="UniProtKB-UniRule"/>
</dbReference>
<comment type="similarity">
    <text evidence="8 10">Belongs to the E3 ubiquitin-protein ligase UBR1-like family.</text>
</comment>
<feature type="domain" description="UBR-type" evidence="12">
    <location>
        <begin position="118"/>
        <end position="189"/>
    </location>
</feature>
<dbReference type="EMBL" id="VYZN01000064">
    <property type="protein sequence ID" value="KAE9525111.1"/>
    <property type="molecule type" value="Genomic_DNA"/>
</dbReference>
<dbReference type="PANTHER" id="PTHR21497:SF39">
    <property type="entry name" value="E3 UBIQUITIN-PROTEIN LIGASE UBR3"/>
    <property type="match status" value="1"/>
</dbReference>
<evidence type="ECO:0000256" key="1">
    <source>
        <dbReference type="ARBA" id="ARBA00000900"/>
    </source>
</evidence>
<feature type="region of interest" description="Disordered" evidence="11">
    <location>
        <begin position="1072"/>
        <end position="1118"/>
    </location>
</feature>
<dbReference type="OrthoDB" id="15304at2759"/>
<reference evidence="13 14" key="1">
    <citation type="submission" date="2019-08" db="EMBL/GenBank/DDBJ databases">
        <title>The genome of the soybean aphid Biotype 1, its phylome, world population structure and adaptation to the North American continent.</title>
        <authorList>
            <person name="Giordano R."/>
            <person name="Donthu R.K."/>
            <person name="Hernandez A.G."/>
            <person name="Wright C.L."/>
            <person name="Zimin A.V."/>
        </authorList>
    </citation>
    <scope>NUCLEOTIDE SEQUENCE [LARGE SCALE GENOMIC DNA]</scope>
    <source>
        <tissue evidence="13">Whole aphids</tissue>
    </source>
</reference>
<feature type="region of interest" description="Disordered" evidence="11">
    <location>
        <begin position="1556"/>
        <end position="1582"/>
    </location>
</feature>
<dbReference type="GO" id="GO:0071596">
    <property type="term" value="P:ubiquitin-dependent protein catabolic process via the N-end rule pathway"/>
    <property type="evidence" value="ECO:0007669"/>
    <property type="project" value="UniProtKB-UniRule"/>
</dbReference>
<dbReference type="InterPro" id="IPR039164">
    <property type="entry name" value="UBR1-like"/>
</dbReference>
<dbReference type="EC" id="2.3.2.27" evidence="10"/>
<evidence type="ECO:0000256" key="3">
    <source>
        <dbReference type="ARBA" id="ARBA00022679"/>
    </source>
</evidence>
<dbReference type="GO" id="GO:0008270">
    <property type="term" value="F:zinc ion binding"/>
    <property type="evidence" value="ECO:0007669"/>
    <property type="project" value="UniProtKB-UniRule"/>
</dbReference>
<keyword evidence="5 10" id="KW-0863">Zinc-finger</keyword>
<dbReference type="Pfam" id="PF18995">
    <property type="entry name" value="PRT6_C"/>
    <property type="match status" value="2"/>
</dbReference>
<evidence type="ECO:0000313" key="14">
    <source>
        <dbReference type="Proteomes" id="UP000475862"/>
    </source>
</evidence>
<feature type="compositionally biased region" description="Polar residues" evidence="11">
    <location>
        <begin position="901"/>
        <end position="921"/>
    </location>
</feature>
<dbReference type="Pfam" id="PF02207">
    <property type="entry name" value="zf-UBR"/>
    <property type="match status" value="1"/>
</dbReference>
<gene>
    <name evidence="13" type="ORF">AGLY_014525</name>
</gene>
<feature type="compositionally biased region" description="Low complexity" evidence="11">
    <location>
        <begin position="1559"/>
        <end position="1577"/>
    </location>
</feature>
<evidence type="ECO:0000256" key="9">
    <source>
        <dbReference type="PROSITE-ProRule" id="PRU00508"/>
    </source>
</evidence>
<feature type="zinc finger region" description="UBR-type" evidence="9">
    <location>
        <begin position="118"/>
        <end position="189"/>
    </location>
</feature>
<keyword evidence="14" id="KW-1185">Reference proteome</keyword>
<comment type="caution">
    <text evidence="13">The sequence shown here is derived from an EMBL/GenBank/DDBJ whole genome shotgun (WGS) entry which is preliminary data.</text>
</comment>
<keyword evidence="7 10" id="KW-0862">Zinc</keyword>
<comment type="function">
    <text evidence="10">Ubiquitin ligase protein which is a component of the N-end rule pathway. Recognizes and binds to proteins bearing specific N-terminal residues that are destabilizing according to the N-end rule, leading to their ubiquitination and subsequent degradation.</text>
</comment>
<accession>A0A6G0T5B9</accession>
<dbReference type="InterPro" id="IPR044046">
    <property type="entry name" value="E3_ligase_UBR-like_C"/>
</dbReference>
<dbReference type="PANTHER" id="PTHR21497">
    <property type="entry name" value="UBIQUITIN LIGASE E3 ALPHA-RELATED"/>
    <property type="match status" value="1"/>
</dbReference>
<keyword evidence="3 10" id="KW-0808">Transferase</keyword>
<feature type="compositionally biased region" description="Basic and acidic residues" evidence="11">
    <location>
        <begin position="1461"/>
        <end position="1471"/>
    </location>
</feature>
<feature type="region of interest" description="Disordered" evidence="11">
    <location>
        <begin position="1460"/>
        <end position="1526"/>
    </location>
</feature>
<keyword evidence="4 10" id="KW-0479">Metal-binding</keyword>
<name>A0A6G0T5B9_APHGL</name>
<comment type="catalytic activity">
    <reaction evidence="1 10">
        <text>S-ubiquitinyl-[E2 ubiquitin-conjugating enzyme]-L-cysteine + [acceptor protein]-L-lysine = [E2 ubiquitin-conjugating enzyme]-L-cysteine + N(6)-ubiquitinyl-[acceptor protein]-L-lysine.</text>
        <dbReference type="EC" id="2.3.2.27"/>
    </reaction>
</comment>
<feature type="compositionally biased region" description="Low complexity" evidence="11">
    <location>
        <begin position="1483"/>
        <end position="1495"/>
    </location>
</feature>
<evidence type="ECO:0000256" key="4">
    <source>
        <dbReference type="ARBA" id="ARBA00022723"/>
    </source>
</evidence>
<feature type="region of interest" description="Disordered" evidence="11">
    <location>
        <begin position="1283"/>
        <end position="1309"/>
    </location>
</feature>
<comment type="pathway">
    <text evidence="2 10">Protein modification; protein ubiquitination.</text>
</comment>
<dbReference type="UniPathway" id="UPA00143"/>
<dbReference type="PROSITE" id="PS51157">
    <property type="entry name" value="ZF_UBR"/>
    <property type="match status" value="1"/>
</dbReference>
<evidence type="ECO:0000256" key="5">
    <source>
        <dbReference type="ARBA" id="ARBA00022771"/>
    </source>
</evidence>
<evidence type="ECO:0000256" key="8">
    <source>
        <dbReference type="ARBA" id="ARBA00046341"/>
    </source>
</evidence>
<evidence type="ECO:0000256" key="2">
    <source>
        <dbReference type="ARBA" id="ARBA00004906"/>
    </source>
</evidence>
<sequence>MIMDTTPTANIAQQQSPAYGLMKRGKRGAAALIAADCCLIADAATSQQQQQDDGSGDAAAADSVLTRCKLLDDMLDVLLNPYDAIGEWNNLDWLRWLMAGGKTLDEFSSAVKVYDYGTCCGLVWTANYVAYRCRTCSISPCMSLCGDCFKRGDHTGHDFNMFRSQAGGACDCGDTSVMKPDGFCRKHSSTNNIDGTSTSSNSGCKQPPADLLRVAERIMPRLLLRLVQYLRENSKIADSRTSNTHVPPGGVGGAGAGMTNQQQNLLLIDLDPFLGMLHDLGALGAAMRRVMTVSLTNERIYRWACDYYSSSGNFSSDSNIQQQQQQQQQTIYTIYTDKVRRYYAEAIHQYTTNRRQHRSNPRIGDVMHGSNSLSNSEDEDDDDDDEFGQDDWLVDGQNNSGRKNKLNHSSFLQEIVFWTVRYEFPQKMVCFLLNMLPDAAYKEALTEAFVMHYGCVARVLATTRDSDTLSNHIVHISVQLFSNEALATRMVDKLGLLRIMVSSLRRMMTKILIPSTLHDPMKNRHRVVDCSKAVMKEHCYWPLVSDLNNVLSHRPIAVKFMCDDRLLDSWFSYLSMFQGMNVNCRELGHHVEFEPNTYYAAFSAELEASAYPMWAMLSHLSSADTLSLSYRVLRACLKRLRKWLVDVGYYYNQDQSYTCDSIASSSVNSNASTSTPIIRRLDDRHQFTFHLPLHRYLAVFLCQAVRAQGARIEDIIPQSNKDDLADRDSLLMAIASHPVRAQSAFYEIMQGAWVRNGLQIKGQAMTYIQSNFCISMVDADIYLLQLCLSELSDANIFMSLILEKFKVYDWMHVVKHGGLPQVMDSEEYDAAPSMEGLLVFLATLIGVRTNLCSDEDYDYCQSQLEMVTLLCVSDKTHSQLMELMPERCGGIQTSTTTTTSPINTSGDSASQNPRSLEQESPPSMRDFETILQAVAEYKRPQFEASGNMQQGLYVPLAHVWKKLYDPVHVLLRAVHRRDFQSSMDRYTTFMRSIGVLKQNQNTWPPYRMPQKHHPAYRNPCRALLSKLFHAVVWHCLYRSAVYRDISEHTLSLLVYLLDQAWICYNNTPFDNKTSNNEQQPMDTDPPTKPSASSSSTSSAASSRESKNGPKRKIKITVADASNSDSDAANAKETTLLLLNNWYEHDDLAYNLCTTITHVELPPPYYHYFFGEEATNTTSNVTAASTMATNLFDYFTSSVAAAASVASSSSPITVPHNFEPGNSQQQQPNVVPSLATIAGNEIPLAGSSIPIRSPFYSLNAAAAATSSTMADSALNRVKQRLQFLRPPPKTDSSSTQEQHQSSSSSSSTSSDIHIPIIDLTLPEFPFESLRNVDNQTSILGVDKNQTVIEVDDQQNSLVCINESIISLLLKLHSQLSGEPDSYQLPAFLPEPTTSNNLIDGAKINQSTSENDNVREEVPPCGDGAFFVGRLLDRIAKESSSCYDCILRTRLALWPISVVMRETASRDDEERERRERKRRARDKQQQMMEEMARAQRAFLESARRSGDLDSTDTQSQSTSGTTSNMECDVPASTIELSTSTVCSSEATTSMLPNTIVEIDENSSSSNNSTTTTTKESTTNIRGSDHHETTLTVDCVICNQTVIVQIEQQRQDPVGLVILVQGTNVLAHRRHIVSQSVVSTNQYNVSNINTTEYEQQSLDTEKATGFTNINNVENSCVVNNEQNYYHYWPALPPLNSQQLHQQSTSVVNDPKSPQQHNQMIVTTIADNYDATTYASHSDRRKRLMSQYFNNLDKADFEVGSLTTTTSATPVGGNVHVQTCGHHLHLRCWSSYLASLRGAQRFNADRGEYSCPLCRQLANSLMPLIPEVVIDQNQQQRGCTPFNNIITASTMSDTVSKLTELIKQQEFESPNPEQSSDVVCCGETSTSVFIGDTENIVNRHPLHQNVHHHHSNDDDYSLAQNQIRDIVPVGGVEDGVGGNEEEGEDLENGEDPLLSAVNRCVSDMITTTVVTAAAQTVSLPHTLLTSSQREKLYKVRWHSVVSVAWTNIQVELVQRNNSLIEQLQLDQSSLHCSNNYYRRLNLFSTTAVNATDNNGGNNYYNMLPKRNCIAPLLKVLRVSARSLMAKYQTPEYNPISDVWYKLIGCDQPRQQLSDTYPPLMMRDPCSVLLQLVLLLPTLDRDLFDTLIKLTYNMQLYIAALKVASTWNRNCRFNRQLYHRRRHHSNLNTRKISTKVEETTDESTSIQMDLDDGRNNKQSSLSMDITEVDNTLPLTPLFSQVVALAKTIVFLSDDDKTEIVNIDSIVNNDDEFMMHQEDEDVENIISDDKLDGSIDTSENDEENMLLLESYGRRSTLPFLRFAALLKKYINGDDDDNLEDHPEFTISSSSQLGNLNVEQSKQKEQLLDGQLQHSHQLSSPSVEVNYNVNFSSTNDPYRDQHWSKDDYEYLMLARYLKLLNNNEEAHEVSDHCEESYNFNCSYNESNDNQNQNIYEKRQNIPLLPPSAMEAVIWPQWSYSSNDKSNKISTTISRTWFTCFRESLTTKIPKATIIGENTTTIVSSAVAEIDPNSKATTSANIIMAARMLLFADCCDGGGVSDDTNHGILDSSRLFPPINWMGPRLLKLPHLYDDVFQYYHGRACHRCHGVPRETSVCLVCGTVVCLKENCCKTNHIFEAVQHSLECGGGTGMFLVVTSSSVVVIRGKRACLWGSVYLDAFGEEDRELKRGKPLYLSAERYRLLEHQWLAHRFDHTNKKWVWHRDAL</sequence>
<dbReference type="SMART" id="SM00396">
    <property type="entry name" value="ZnF_UBR1"/>
    <property type="match status" value="1"/>
</dbReference>
<evidence type="ECO:0000256" key="10">
    <source>
        <dbReference type="RuleBase" id="RU366018"/>
    </source>
</evidence>
<organism evidence="13 14">
    <name type="scientific">Aphis glycines</name>
    <name type="common">Soybean aphid</name>
    <dbReference type="NCBI Taxonomy" id="307491"/>
    <lineage>
        <taxon>Eukaryota</taxon>
        <taxon>Metazoa</taxon>
        <taxon>Ecdysozoa</taxon>
        <taxon>Arthropoda</taxon>
        <taxon>Hexapoda</taxon>
        <taxon>Insecta</taxon>
        <taxon>Pterygota</taxon>
        <taxon>Neoptera</taxon>
        <taxon>Paraneoptera</taxon>
        <taxon>Hemiptera</taxon>
        <taxon>Sternorrhyncha</taxon>
        <taxon>Aphidomorpha</taxon>
        <taxon>Aphidoidea</taxon>
        <taxon>Aphididae</taxon>
        <taxon>Aphidini</taxon>
        <taxon>Aphis</taxon>
        <taxon>Aphis</taxon>
    </lineage>
</organism>
<keyword evidence="6 10" id="KW-0833">Ubl conjugation pathway</keyword>
<dbReference type="InterPro" id="IPR003126">
    <property type="entry name" value="Znf_UBR"/>
</dbReference>
<feature type="region of interest" description="Disordered" evidence="11">
    <location>
        <begin position="352"/>
        <end position="394"/>
    </location>
</feature>